<reference evidence="1 2" key="1">
    <citation type="submission" date="2015-01" db="EMBL/GenBank/DDBJ databases">
        <title>Evolution of Trichinella species and genotypes.</title>
        <authorList>
            <person name="Korhonen P.K."/>
            <person name="Edoardo P."/>
            <person name="Giuseppe L.R."/>
            <person name="Gasser R.B."/>
        </authorList>
    </citation>
    <scope>NUCLEOTIDE SEQUENCE [LARGE SCALE GENOMIC DNA]</scope>
    <source>
        <strain evidence="1">ISS176</strain>
    </source>
</reference>
<comment type="caution">
    <text evidence="1">The sequence shown here is derived from an EMBL/GenBank/DDBJ whole genome shotgun (WGS) entry which is preliminary data.</text>
</comment>
<organism evidence="1 2">
    <name type="scientific">Trichinella pseudospiralis</name>
    <name type="common">Parasitic roundworm</name>
    <dbReference type="NCBI Taxonomy" id="6337"/>
    <lineage>
        <taxon>Eukaryota</taxon>
        <taxon>Metazoa</taxon>
        <taxon>Ecdysozoa</taxon>
        <taxon>Nematoda</taxon>
        <taxon>Enoplea</taxon>
        <taxon>Dorylaimia</taxon>
        <taxon>Trichinellida</taxon>
        <taxon>Trichinellidae</taxon>
        <taxon>Trichinella</taxon>
    </lineage>
</organism>
<sequence>MKKSPNLENKFFAIFTKQARIITGLQQTYPNRS</sequence>
<accession>A0A0V1GAS9</accession>
<dbReference type="EMBL" id="JYDV01004502">
    <property type="protein sequence ID" value="KRY95354.1"/>
    <property type="molecule type" value="Genomic_DNA"/>
</dbReference>
<proteinExistence type="predicted"/>
<dbReference type="Proteomes" id="UP000054826">
    <property type="component" value="Unassembled WGS sequence"/>
</dbReference>
<name>A0A0V1GAS9_TRIPS</name>
<gene>
    <name evidence="1" type="ORF">T4C_2437</name>
</gene>
<protein>
    <submittedName>
        <fullName evidence="1">Uncharacterized protein</fullName>
    </submittedName>
</protein>
<evidence type="ECO:0000313" key="2">
    <source>
        <dbReference type="Proteomes" id="UP000054826"/>
    </source>
</evidence>
<dbReference type="AlphaFoldDB" id="A0A0V1GAS9"/>
<evidence type="ECO:0000313" key="1">
    <source>
        <dbReference type="EMBL" id="KRY95354.1"/>
    </source>
</evidence>